<organism evidence="1 2">
    <name type="scientific">Triticum turgidum subsp. durum</name>
    <name type="common">Durum wheat</name>
    <name type="synonym">Triticum durum</name>
    <dbReference type="NCBI Taxonomy" id="4567"/>
    <lineage>
        <taxon>Eukaryota</taxon>
        <taxon>Viridiplantae</taxon>
        <taxon>Streptophyta</taxon>
        <taxon>Embryophyta</taxon>
        <taxon>Tracheophyta</taxon>
        <taxon>Spermatophyta</taxon>
        <taxon>Magnoliopsida</taxon>
        <taxon>Liliopsida</taxon>
        <taxon>Poales</taxon>
        <taxon>Poaceae</taxon>
        <taxon>BOP clade</taxon>
        <taxon>Pooideae</taxon>
        <taxon>Triticodae</taxon>
        <taxon>Triticeae</taxon>
        <taxon>Triticinae</taxon>
        <taxon>Triticum</taxon>
    </lineage>
</organism>
<evidence type="ECO:0000313" key="1">
    <source>
        <dbReference type="EMBL" id="VAI45456.1"/>
    </source>
</evidence>
<dbReference type="AlphaFoldDB" id="A0A9R0XZQ0"/>
<dbReference type="Gramene" id="TRITD6Av1G083130.13">
    <property type="protein sequence ID" value="TRITD6Av1G083130.13"/>
    <property type="gene ID" value="TRITD6Av1G083130"/>
</dbReference>
<dbReference type="SUPFAM" id="SSF53756">
    <property type="entry name" value="UDP-Glycosyltransferase/glycogen phosphorylase"/>
    <property type="match status" value="1"/>
</dbReference>
<protein>
    <submittedName>
        <fullName evidence="1">Uncharacterized protein</fullName>
    </submittedName>
</protein>
<name>A0A9R0XZQ0_TRITD</name>
<dbReference type="PANTHER" id="PTHR48050:SF11">
    <property type="entry name" value="GLYCOSYLTRANSFERASE"/>
    <property type="match status" value="1"/>
</dbReference>
<keyword evidence="2" id="KW-1185">Reference proteome</keyword>
<dbReference type="Proteomes" id="UP000324705">
    <property type="component" value="Chromosome 6A"/>
</dbReference>
<gene>
    <name evidence="1" type="ORF">TRITD_6Av1G083130</name>
</gene>
<evidence type="ECO:0000313" key="2">
    <source>
        <dbReference type="Proteomes" id="UP000324705"/>
    </source>
</evidence>
<dbReference type="InterPro" id="IPR050426">
    <property type="entry name" value="Glycosyltransferase_28"/>
</dbReference>
<sequence length="92" mass="10112">MQVACPFLLDQFYWAERLHWLGVAPEPLKRQHLIPDIDDAASVNKAADVLLGAIRSALSPEIKAQATVIAQRLASEDGIGEALRILKEKVLP</sequence>
<dbReference type="Gene3D" id="3.40.50.2000">
    <property type="entry name" value="Glycogen Phosphorylase B"/>
    <property type="match status" value="1"/>
</dbReference>
<reference evidence="1 2" key="1">
    <citation type="submission" date="2017-09" db="EMBL/GenBank/DDBJ databases">
        <authorList>
            <consortium name="International Durum Wheat Genome Sequencing Consortium (IDWGSC)"/>
            <person name="Milanesi L."/>
        </authorList>
    </citation>
    <scope>NUCLEOTIDE SEQUENCE [LARGE SCALE GENOMIC DNA]</scope>
    <source>
        <strain evidence="2">cv. Svevo</strain>
    </source>
</reference>
<accession>A0A9R0XZQ0</accession>
<dbReference type="EMBL" id="LT934121">
    <property type="protein sequence ID" value="VAI45456.1"/>
    <property type="molecule type" value="Genomic_DNA"/>
</dbReference>
<dbReference type="PANTHER" id="PTHR48050">
    <property type="entry name" value="STEROL 3-BETA-GLUCOSYLTRANSFERASE"/>
    <property type="match status" value="1"/>
</dbReference>
<proteinExistence type="predicted"/>